<sequence>MQLKVYLAAGLAAFTTLAMAATHAAGSDAGSLADGIKVGGKPAAADKPVTPAAAALPAPPSKYAKGDSKANVGKKTLGDSPSVHDAASPGLGKKSKRRAFRSVSSAFDPNTVDIDIKSTWCNDNTNFCNNVCLNMTWGSPINDGCEATNLQWHCTCGNGKNPDPDVYTFPVMHYMCQYEVHQCQDNCSTGDIRCTQECQGDRNCTAPKDPNAGKTMAPETDGEEGLDSMTGNGMATGGPNFFGAATLTSAGGYVFITAIVASSLHLMGLP</sequence>
<organism evidence="1 2">
    <name type="scientific">Linderina macrospora</name>
    <dbReference type="NCBI Taxonomy" id="4868"/>
    <lineage>
        <taxon>Eukaryota</taxon>
        <taxon>Fungi</taxon>
        <taxon>Fungi incertae sedis</taxon>
        <taxon>Zoopagomycota</taxon>
        <taxon>Kickxellomycotina</taxon>
        <taxon>Kickxellomycetes</taxon>
        <taxon>Kickxellales</taxon>
        <taxon>Kickxellaceae</taxon>
        <taxon>Linderina</taxon>
    </lineage>
</organism>
<accession>A0ACC1J983</accession>
<evidence type="ECO:0000313" key="1">
    <source>
        <dbReference type="EMBL" id="KAJ1942565.1"/>
    </source>
</evidence>
<protein>
    <submittedName>
        <fullName evidence="1">Uncharacterized protein</fullName>
    </submittedName>
</protein>
<comment type="caution">
    <text evidence="1">The sequence shown here is derived from an EMBL/GenBank/DDBJ whole genome shotgun (WGS) entry which is preliminary data.</text>
</comment>
<name>A0ACC1J983_9FUNG</name>
<keyword evidence="2" id="KW-1185">Reference proteome</keyword>
<dbReference type="Proteomes" id="UP001150603">
    <property type="component" value="Unassembled WGS sequence"/>
</dbReference>
<evidence type="ECO:0000313" key="2">
    <source>
        <dbReference type="Proteomes" id="UP001150603"/>
    </source>
</evidence>
<reference evidence="1" key="1">
    <citation type="submission" date="2022-07" db="EMBL/GenBank/DDBJ databases">
        <title>Phylogenomic reconstructions and comparative analyses of Kickxellomycotina fungi.</title>
        <authorList>
            <person name="Reynolds N.K."/>
            <person name="Stajich J.E."/>
            <person name="Barry K."/>
            <person name="Grigoriev I.V."/>
            <person name="Crous P."/>
            <person name="Smith M.E."/>
        </authorList>
    </citation>
    <scope>NUCLEOTIDE SEQUENCE</scope>
    <source>
        <strain evidence="1">NRRL 5244</strain>
    </source>
</reference>
<gene>
    <name evidence="1" type="ORF">FBU59_003159</name>
</gene>
<dbReference type="EMBL" id="JANBPW010001933">
    <property type="protein sequence ID" value="KAJ1942565.1"/>
    <property type="molecule type" value="Genomic_DNA"/>
</dbReference>
<proteinExistence type="predicted"/>